<feature type="transmembrane region" description="Helical" evidence="2">
    <location>
        <begin position="381"/>
        <end position="403"/>
    </location>
</feature>
<evidence type="ECO:0000313" key="5">
    <source>
        <dbReference type="Proteomes" id="UP001275084"/>
    </source>
</evidence>
<feature type="region of interest" description="Disordered" evidence="1">
    <location>
        <begin position="331"/>
        <end position="371"/>
    </location>
</feature>
<dbReference type="Proteomes" id="UP001275084">
    <property type="component" value="Unassembled WGS sequence"/>
</dbReference>
<feature type="compositionally biased region" description="Low complexity" evidence="1">
    <location>
        <begin position="331"/>
        <end position="350"/>
    </location>
</feature>
<name>A0AAJ0HD54_9PEZI</name>
<feature type="compositionally biased region" description="Gly residues" evidence="1">
    <location>
        <begin position="351"/>
        <end position="369"/>
    </location>
</feature>
<feature type="compositionally biased region" description="Polar residues" evidence="1">
    <location>
        <begin position="461"/>
        <end position="478"/>
    </location>
</feature>
<feature type="chain" id="PRO_5042489941" evidence="3">
    <location>
        <begin position="24"/>
        <end position="629"/>
    </location>
</feature>
<evidence type="ECO:0000256" key="3">
    <source>
        <dbReference type="SAM" id="SignalP"/>
    </source>
</evidence>
<evidence type="ECO:0000256" key="1">
    <source>
        <dbReference type="SAM" id="MobiDB-lite"/>
    </source>
</evidence>
<evidence type="ECO:0000313" key="4">
    <source>
        <dbReference type="EMBL" id="KAK3348688.1"/>
    </source>
</evidence>
<protein>
    <submittedName>
        <fullName evidence="4">Uncharacterized protein</fullName>
    </submittedName>
</protein>
<keyword evidence="2" id="KW-0812">Transmembrane</keyword>
<feature type="region of interest" description="Disordered" evidence="1">
    <location>
        <begin position="509"/>
        <end position="629"/>
    </location>
</feature>
<feature type="region of interest" description="Disordered" evidence="1">
    <location>
        <begin position="408"/>
        <end position="494"/>
    </location>
</feature>
<reference evidence="4" key="1">
    <citation type="journal article" date="2023" name="Mol. Phylogenet. Evol.">
        <title>Genome-scale phylogeny and comparative genomics of the fungal order Sordariales.</title>
        <authorList>
            <person name="Hensen N."/>
            <person name="Bonometti L."/>
            <person name="Westerberg I."/>
            <person name="Brannstrom I.O."/>
            <person name="Guillou S."/>
            <person name="Cros-Aarteil S."/>
            <person name="Calhoun S."/>
            <person name="Haridas S."/>
            <person name="Kuo A."/>
            <person name="Mondo S."/>
            <person name="Pangilinan J."/>
            <person name="Riley R."/>
            <person name="LaButti K."/>
            <person name="Andreopoulos B."/>
            <person name="Lipzen A."/>
            <person name="Chen C."/>
            <person name="Yan M."/>
            <person name="Daum C."/>
            <person name="Ng V."/>
            <person name="Clum A."/>
            <person name="Steindorff A."/>
            <person name="Ohm R.A."/>
            <person name="Martin F."/>
            <person name="Silar P."/>
            <person name="Natvig D.O."/>
            <person name="Lalanne C."/>
            <person name="Gautier V."/>
            <person name="Ament-Velasquez S.L."/>
            <person name="Kruys A."/>
            <person name="Hutchinson M.I."/>
            <person name="Powell A.J."/>
            <person name="Barry K."/>
            <person name="Miller A.N."/>
            <person name="Grigoriev I.V."/>
            <person name="Debuchy R."/>
            <person name="Gladieux P."/>
            <person name="Hiltunen Thoren M."/>
            <person name="Johannesson H."/>
        </authorList>
    </citation>
    <scope>NUCLEOTIDE SEQUENCE</scope>
    <source>
        <strain evidence="4">CBS 955.72</strain>
    </source>
</reference>
<feature type="compositionally biased region" description="Low complexity" evidence="1">
    <location>
        <begin position="583"/>
        <end position="603"/>
    </location>
</feature>
<dbReference type="AlphaFoldDB" id="A0AAJ0HD54"/>
<comment type="caution">
    <text evidence="4">The sequence shown here is derived from an EMBL/GenBank/DDBJ whole genome shotgun (WGS) entry which is preliminary data.</text>
</comment>
<keyword evidence="2" id="KW-1133">Transmembrane helix</keyword>
<proteinExistence type="predicted"/>
<feature type="compositionally biased region" description="Low complexity" evidence="1">
    <location>
        <begin position="528"/>
        <end position="540"/>
    </location>
</feature>
<gene>
    <name evidence="4" type="ORF">B0T25DRAFT_581797</name>
</gene>
<feature type="signal peptide" evidence="3">
    <location>
        <begin position="1"/>
        <end position="23"/>
    </location>
</feature>
<organism evidence="4 5">
    <name type="scientific">Lasiosphaeria hispida</name>
    <dbReference type="NCBI Taxonomy" id="260671"/>
    <lineage>
        <taxon>Eukaryota</taxon>
        <taxon>Fungi</taxon>
        <taxon>Dikarya</taxon>
        <taxon>Ascomycota</taxon>
        <taxon>Pezizomycotina</taxon>
        <taxon>Sordariomycetes</taxon>
        <taxon>Sordariomycetidae</taxon>
        <taxon>Sordariales</taxon>
        <taxon>Lasiosphaeriaceae</taxon>
        <taxon>Lasiosphaeria</taxon>
    </lineage>
</organism>
<reference evidence="4" key="2">
    <citation type="submission" date="2023-06" db="EMBL/GenBank/DDBJ databases">
        <authorList>
            <consortium name="Lawrence Berkeley National Laboratory"/>
            <person name="Haridas S."/>
            <person name="Hensen N."/>
            <person name="Bonometti L."/>
            <person name="Westerberg I."/>
            <person name="Brannstrom I.O."/>
            <person name="Guillou S."/>
            <person name="Cros-Aarteil S."/>
            <person name="Calhoun S."/>
            <person name="Kuo A."/>
            <person name="Mondo S."/>
            <person name="Pangilinan J."/>
            <person name="Riley R."/>
            <person name="Labutti K."/>
            <person name="Andreopoulos B."/>
            <person name="Lipzen A."/>
            <person name="Chen C."/>
            <person name="Yanf M."/>
            <person name="Daum C."/>
            <person name="Ng V."/>
            <person name="Clum A."/>
            <person name="Steindorff A."/>
            <person name="Ohm R."/>
            <person name="Martin F."/>
            <person name="Silar P."/>
            <person name="Natvig D."/>
            <person name="Lalanne C."/>
            <person name="Gautier V."/>
            <person name="Ament-Velasquez S.L."/>
            <person name="Kruys A."/>
            <person name="Hutchinson M.I."/>
            <person name="Powell A.J."/>
            <person name="Barry K."/>
            <person name="Miller A.N."/>
            <person name="Grigoriev I.V."/>
            <person name="Debuchy R."/>
            <person name="Gladieux P."/>
            <person name="Thoren M.H."/>
            <person name="Johannesson H."/>
        </authorList>
    </citation>
    <scope>NUCLEOTIDE SEQUENCE</scope>
    <source>
        <strain evidence="4">CBS 955.72</strain>
    </source>
</reference>
<feature type="compositionally biased region" description="Polar residues" evidence="1">
    <location>
        <begin position="609"/>
        <end position="629"/>
    </location>
</feature>
<sequence length="629" mass="65385">MRPPRNAISLLFCLGIGALQVAGLEQHELNQRLEKLNATCAEDVEALIAGWDVKLGSSTPRKPVPPFWAAEISRGGLFERQSTCGCETGQVCCQDTSGSVGCCDSGYTCCSDPDTGGAFCCRADTTCCGGKDCCEDFQTCSKGVCLNPTTTHTTTITSTISSNVGVSSTVEAITTIYATTTSIDFTLVTESNVATATEWITSTITVIAPSIVRKAIPEKTATILPEKKAAAHHQQSPPGPVTVTVLARPALDALASGLELRGVLVHRQTTSTVTVTSTRYVTAFYSSTAYVTDWTTVSSTITEVASETKTTYFNAGTTVTSTRTVEVRVAAPASGSSGSTASASASATTTGGTGGTNNNGNNGNNGGTTQGSTGLTAAQTAGVGVGAAIGALLLIGIPLFLFWKKRKQQKEPSGRDSFGGDPSQQPHLPPAAAWQGGSDNSSPPLMQANPAGAGYQYDPNHPQSPAASAWQNSSTSGSPPAGSQGYPVPAGFQNWDPVQQQQYHQQFANQPPWQNGASPPPQRESLVPQGYQQPPYQGGKTPPPRGNHSELWGGAPDVPEPTELYGGHVGPNVPQASNTPELAGGYPVPPAAAQQGGYPYGGQELDAQQRWNGQQGGNSQRPASNQYRS</sequence>
<keyword evidence="5" id="KW-1185">Reference proteome</keyword>
<evidence type="ECO:0000256" key="2">
    <source>
        <dbReference type="SAM" id="Phobius"/>
    </source>
</evidence>
<dbReference type="EMBL" id="JAUIQD010000005">
    <property type="protein sequence ID" value="KAK3348688.1"/>
    <property type="molecule type" value="Genomic_DNA"/>
</dbReference>
<keyword evidence="2" id="KW-0472">Membrane</keyword>
<accession>A0AAJ0HD54</accession>
<keyword evidence="3" id="KW-0732">Signal</keyword>